<dbReference type="EMBL" id="CM047903">
    <property type="protein sequence ID" value="KAJ0091782.1"/>
    <property type="molecule type" value="Genomic_DNA"/>
</dbReference>
<organism evidence="1 2">
    <name type="scientific">Pistacia atlantica</name>
    <dbReference type="NCBI Taxonomy" id="434234"/>
    <lineage>
        <taxon>Eukaryota</taxon>
        <taxon>Viridiplantae</taxon>
        <taxon>Streptophyta</taxon>
        <taxon>Embryophyta</taxon>
        <taxon>Tracheophyta</taxon>
        <taxon>Spermatophyta</taxon>
        <taxon>Magnoliopsida</taxon>
        <taxon>eudicotyledons</taxon>
        <taxon>Gunneridae</taxon>
        <taxon>Pentapetalae</taxon>
        <taxon>rosids</taxon>
        <taxon>malvids</taxon>
        <taxon>Sapindales</taxon>
        <taxon>Anacardiaceae</taxon>
        <taxon>Pistacia</taxon>
    </lineage>
</organism>
<sequence length="72" mass="8210">MARNNLGHLFTSISPKLPLPFPIYESSICSKVSNSVSRLISLSTQQPQNTRRKPLIKKQETLKANSESQHFW</sequence>
<accession>A0ACC1AYQ7</accession>
<evidence type="ECO:0000313" key="1">
    <source>
        <dbReference type="EMBL" id="KAJ0091782.1"/>
    </source>
</evidence>
<proteinExistence type="predicted"/>
<comment type="caution">
    <text evidence="1">The sequence shown here is derived from an EMBL/GenBank/DDBJ whole genome shotgun (WGS) entry which is preliminary data.</text>
</comment>
<evidence type="ECO:0000313" key="2">
    <source>
        <dbReference type="Proteomes" id="UP001164250"/>
    </source>
</evidence>
<dbReference type="Proteomes" id="UP001164250">
    <property type="component" value="Chromosome 7"/>
</dbReference>
<protein>
    <submittedName>
        <fullName evidence="1">Uncharacterized protein</fullName>
    </submittedName>
</protein>
<name>A0ACC1AYQ7_9ROSI</name>
<reference evidence="2" key="1">
    <citation type="journal article" date="2023" name="G3 (Bethesda)">
        <title>Genome assembly and association tests identify interacting loci associated with vigor, precocity, and sex in interspecific pistachio rootstocks.</title>
        <authorList>
            <person name="Palmer W."/>
            <person name="Jacygrad E."/>
            <person name="Sagayaradj S."/>
            <person name="Cavanaugh K."/>
            <person name="Han R."/>
            <person name="Bertier L."/>
            <person name="Beede B."/>
            <person name="Kafkas S."/>
            <person name="Golino D."/>
            <person name="Preece J."/>
            <person name="Michelmore R."/>
        </authorList>
    </citation>
    <scope>NUCLEOTIDE SEQUENCE [LARGE SCALE GENOMIC DNA]</scope>
</reference>
<keyword evidence="2" id="KW-1185">Reference proteome</keyword>
<gene>
    <name evidence="1" type="ORF">Patl1_26275</name>
</gene>